<dbReference type="InterPro" id="IPR043502">
    <property type="entry name" value="DNA/RNA_pol_sf"/>
</dbReference>
<gene>
    <name evidence="1" type="ORF">Syun_029353</name>
</gene>
<sequence length="132" mass="15294">MLNFTKVFSRPSALPSARIIDHRISLLPGIAPVNVHPYRYPHFQKNKIKRLVSEMLTNGVIRLSTSHFLSPVLLVKKRRIVAFCVYYRPLNAITVKDRFPIPTVDELLDELFGTRFFFKLDLNSRLLSEVRG</sequence>
<comment type="caution">
    <text evidence="1">The sequence shown here is derived from an EMBL/GenBank/DDBJ whole genome shotgun (WGS) entry which is preliminary data.</text>
</comment>
<dbReference type="AlphaFoldDB" id="A0AAP0E5F3"/>
<dbReference type="InterPro" id="IPR053134">
    <property type="entry name" value="RNA-dir_DNA_polymerase"/>
</dbReference>
<proteinExistence type="predicted"/>
<reference evidence="1 2" key="1">
    <citation type="submission" date="2024-01" db="EMBL/GenBank/DDBJ databases">
        <title>Genome assemblies of Stephania.</title>
        <authorList>
            <person name="Yang L."/>
        </authorList>
    </citation>
    <scope>NUCLEOTIDE SEQUENCE [LARGE SCALE GENOMIC DNA]</scope>
    <source>
        <strain evidence="1">YNDBR</strain>
        <tissue evidence="1">Leaf</tissue>
    </source>
</reference>
<dbReference type="PANTHER" id="PTHR24559">
    <property type="entry name" value="TRANSPOSON TY3-I GAG-POL POLYPROTEIN"/>
    <property type="match status" value="1"/>
</dbReference>
<protein>
    <submittedName>
        <fullName evidence="1">Uncharacterized protein</fullName>
    </submittedName>
</protein>
<dbReference type="Proteomes" id="UP001420932">
    <property type="component" value="Unassembled WGS sequence"/>
</dbReference>
<evidence type="ECO:0000313" key="1">
    <source>
        <dbReference type="EMBL" id="KAK9086959.1"/>
    </source>
</evidence>
<accession>A0AAP0E5F3</accession>
<keyword evidence="2" id="KW-1185">Reference proteome</keyword>
<dbReference type="EMBL" id="JBBNAF010000013">
    <property type="protein sequence ID" value="KAK9086959.1"/>
    <property type="molecule type" value="Genomic_DNA"/>
</dbReference>
<dbReference type="InterPro" id="IPR043128">
    <property type="entry name" value="Rev_trsase/Diguanyl_cyclase"/>
</dbReference>
<organism evidence="1 2">
    <name type="scientific">Stephania yunnanensis</name>
    <dbReference type="NCBI Taxonomy" id="152371"/>
    <lineage>
        <taxon>Eukaryota</taxon>
        <taxon>Viridiplantae</taxon>
        <taxon>Streptophyta</taxon>
        <taxon>Embryophyta</taxon>
        <taxon>Tracheophyta</taxon>
        <taxon>Spermatophyta</taxon>
        <taxon>Magnoliopsida</taxon>
        <taxon>Ranunculales</taxon>
        <taxon>Menispermaceae</taxon>
        <taxon>Menispermoideae</taxon>
        <taxon>Cissampelideae</taxon>
        <taxon>Stephania</taxon>
    </lineage>
</organism>
<evidence type="ECO:0000313" key="2">
    <source>
        <dbReference type="Proteomes" id="UP001420932"/>
    </source>
</evidence>
<dbReference type="PANTHER" id="PTHR24559:SF434">
    <property type="entry name" value="RNA-DIRECTED DNA POLYMERASE HOMOLOG"/>
    <property type="match status" value="1"/>
</dbReference>
<dbReference type="SUPFAM" id="SSF56672">
    <property type="entry name" value="DNA/RNA polymerases"/>
    <property type="match status" value="1"/>
</dbReference>
<dbReference type="Gene3D" id="3.30.70.270">
    <property type="match status" value="1"/>
</dbReference>
<dbReference type="Gene3D" id="3.10.10.10">
    <property type="entry name" value="HIV Type 1 Reverse Transcriptase, subunit A, domain 1"/>
    <property type="match status" value="1"/>
</dbReference>
<name>A0AAP0E5F3_9MAGN</name>